<organism evidence="10 11">
    <name type="scientific">Extremus antarcticus</name>
    <dbReference type="NCBI Taxonomy" id="702011"/>
    <lineage>
        <taxon>Eukaryota</taxon>
        <taxon>Fungi</taxon>
        <taxon>Dikarya</taxon>
        <taxon>Ascomycota</taxon>
        <taxon>Pezizomycotina</taxon>
        <taxon>Dothideomycetes</taxon>
        <taxon>Dothideomycetidae</taxon>
        <taxon>Mycosphaerellales</taxon>
        <taxon>Extremaceae</taxon>
        <taxon>Extremus</taxon>
    </lineage>
</organism>
<evidence type="ECO:0000256" key="6">
    <source>
        <dbReference type="ARBA" id="ARBA00023136"/>
    </source>
</evidence>
<dbReference type="GO" id="GO:0006879">
    <property type="term" value="P:intracellular iron ion homeostasis"/>
    <property type="evidence" value="ECO:0007669"/>
    <property type="project" value="TreeGrafter"/>
</dbReference>
<evidence type="ECO:0000259" key="9">
    <source>
        <dbReference type="Pfam" id="PF01794"/>
    </source>
</evidence>
<evidence type="ECO:0000313" key="11">
    <source>
        <dbReference type="Proteomes" id="UP001271007"/>
    </source>
</evidence>
<dbReference type="Proteomes" id="UP001271007">
    <property type="component" value="Unassembled WGS sequence"/>
</dbReference>
<sequence>MAMSAMPSGTGMSHMPDMDHGDMGSTGMTMVFFTATDTPLYSMAWAPKTTGQYVGICIFLIVLSVIFRALIALRCNALSLWALWRRRQETAIMLRENDEGYLKQADRPWRINEAAAIAFLDMVLVGVSYLLMLAVMTMNVGYFMSILGGTFLGSFVLGFADYDMAARSLVWAVCFSATAVNAISTEYGLTGFPANSYDPDRRNTGFDAAPAKWTYAEVLAHVKTPPTVQLDATDTALNATSLVPPDSYEAQYNVLYSTQREGTVTNSLVSKLTEPSIAILIVGFGLPVVITWLSYFPIISHAAGRLRPYIVSPSTIGTYHVHSLPYHIGKAPTIGHALFVVVVLILNVAFTAAGYESRQPNAWNPTVHLEIMSYVLGRTGIFAYQLLPLVVLFAGRNNILLRMTNWSHSTFTILHRWVARIFTIQVLLHSVVSLVKYLETGMYHMEKSKPYWIWGIVATLCVVVLCFGSGLYVRNSYYESFLLEHIVLSVVTVVGCWYPAYDLYGLLGRVGYWIYATAAVWAFDHAGRLLRIWLAGLRRSIMTNIGGDDGYIRINVPGIRWNHKPGMHAYLCFPTLTPWRPWENHPFSVMPTVMLRPLLYSGKAPANDANHSERSGSSGDIERSKVVGPPTIKEMQADRPEVGLTFFIRKSVGLTKKLQAHNDLLTFVEGPYPNNSSDRILRCDRILLLGGGIGITALVPFIASHWNVKLCWSVKDSARCLVDELQDVLSHVDDKEICVGRRLDIAALLATEAEAGCEKLGVVVAGPAAMCDDARAMVSQVAKRNPGTEVSWRWRLTRGDISSAVPVQS</sequence>
<dbReference type="GO" id="GO:0015677">
    <property type="term" value="P:copper ion import"/>
    <property type="evidence" value="ECO:0007669"/>
    <property type="project" value="TreeGrafter"/>
</dbReference>
<dbReference type="InterPro" id="IPR039261">
    <property type="entry name" value="FNR_nucleotide-bd"/>
</dbReference>
<keyword evidence="5" id="KW-0406">Ion transport</keyword>
<dbReference type="GO" id="GO:0005886">
    <property type="term" value="C:plasma membrane"/>
    <property type="evidence" value="ECO:0007669"/>
    <property type="project" value="TreeGrafter"/>
</dbReference>
<feature type="compositionally biased region" description="Basic and acidic residues" evidence="7">
    <location>
        <begin position="610"/>
        <end position="625"/>
    </location>
</feature>
<dbReference type="CDD" id="cd06186">
    <property type="entry name" value="NOX_Duox_like_FAD_NADP"/>
    <property type="match status" value="1"/>
</dbReference>
<keyword evidence="11" id="KW-1185">Reference proteome</keyword>
<dbReference type="Gene3D" id="3.40.50.80">
    <property type="entry name" value="Nucleotide-binding domain of ferredoxin-NADP reductase (FNR) module"/>
    <property type="match status" value="1"/>
</dbReference>
<keyword evidence="3 8" id="KW-0812">Transmembrane</keyword>
<dbReference type="GO" id="GO:0005375">
    <property type="term" value="F:copper ion transmembrane transporter activity"/>
    <property type="evidence" value="ECO:0007669"/>
    <property type="project" value="InterPro"/>
</dbReference>
<feature type="transmembrane region" description="Helical" evidence="8">
    <location>
        <begin position="142"/>
        <end position="162"/>
    </location>
</feature>
<feature type="region of interest" description="Disordered" evidence="7">
    <location>
        <begin position="605"/>
        <end position="627"/>
    </location>
</feature>
<accession>A0AAJ0D9C1</accession>
<dbReference type="GO" id="GO:0006826">
    <property type="term" value="P:iron ion transport"/>
    <property type="evidence" value="ECO:0007669"/>
    <property type="project" value="TreeGrafter"/>
</dbReference>
<feature type="transmembrane region" description="Helical" evidence="8">
    <location>
        <begin position="480"/>
        <end position="500"/>
    </location>
</feature>
<dbReference type="InterPro" id="IPR013130">
    <property type="entry name" value="Fe3_Rdtase_TM_dom"/>
</dbReference>
<dbReference type="AlphaFoldDB" id="A0AAJ0D9C1"/>
<proteinExistence type="predicted"/>
<dbReference type="InterPro" id="IPR007274">
    <property type="entry name" value="Cop_transporter"/>
</dbReference>
<evidence type="ECO:0000256" key="8">
    <source>
        <dbReference type="SAM" id="Phobius"/>
    </source>
</evidence>
<keyword evidence="2" id="KW-0813">Transport</keyword>
<feature type="transmembrane region" description="Helical" evidence="8">
    <location>
        <begin position="375"/>
        <end position="396"/>
    </location>
</feature>
<dbReference type="PANTHER" id="PTHR32361">
    <property type="entry name" value="FERRIC/CUPRIC REDUCTASE TRANSMEMBRANE COMPONENT"/>
    <property type="match status" value="1"/>
</dbReference>
<dbReference type="Pfam" id="PF04145">
    <property type="entry name" value="Ctr"/>
    <property type="match status" value="1"/>
</dbReference>
<dbReference type="PANTHER" id="PTHR32361:SF9">
    <property type="entry name" value="FERRIC REDUCTASE TRANSMEMBRANE COMPONENT 3-RELATED"/>
    <property type="match status" value="1"/>
</dbReference>
<evidence type="ECO:0000256" key="1">
    <source>
        <dbReference type="ARBA" id="ARBA00004141"/>
    </source>
</evidence>
<comment type="caution">
    <text evidence="10">The sequence shown here is derived from an EMBL/GenBank/DDBJ whole genome shotgun (WGS) entry which is preliminary data.</text>
</comment>
<keyword evidence="6 8" id="KW-0472">Membrane</keyword>
<dbReference type="GO" id="GO:0000293">
    <property type="term" value="F:ferric-chelate reductase activity"/>
    <property type="evidence" value="ECO:0007669"/>
    <property type="project" value="TreeGrafter"/>
</dbReference>
<feature type="transmembrane region" description="Helical" evidence="8">
    <location>
        <begin position="334"/>
        <end position="355"/>
    </location>
</feature>
<comment type="subcellular location">
    <subcellularLocation>
        <location evidence="1">Membrane</location>
        <topology evidence="1">Multi-pass membrane protein</topology>
    </subcellularLocation>
</comment>
<feature type="transmembrane region" description="Helical" evidence="8">
    <location>
        <begin position="277"/>
        <end position="298"/>
    </location>
</feature>
<reference evidence="10" key="1">
    <citation type="submission" date="2023-04" db="EMBL/GenBank/DDBJ databases">
        <title>Black Yeasts Isolated from many extreme environments.</title>
        <authorList>
            <person name="Coleine C."/>
            <person name="Stajich J.E."/>
            <person name="Selbmann L."/>
        </authorList>
    </citation>
    <scope>NUCLEOTIDE SEQUENCE</scope>
    <source>
        <strain evidence="10">CCFEE 5312</strain>
    </source>
</reference>
<feature type="domain" description="Ferric oxidoreductase" evidence="9">
    <location>
        <begin position="379"/>
        <end position="496"/>
    </location>
</feature>
<dbReference type="InterPro" id="IPR051410">
    <property type="entry name" value="Ferric/Cupric_Reductase"/>
</dbReference>
<feature type="transmembrane region" description="Helical" evidence="8">
    <location>
        <begin position="169"/>
        <end position="189"/>
    </location>
</feature>
<feature type="transmembrane region" description="Helical" evidence="8">
    <location>
        <begin position="512"/>
        <end position="534"/>
    </location>
</feature>
<feature type="transmembrane region" description="Helical" evidence="8">
    <location>
        <begin position="53"/>
        <end position="84"/>
    </location>
</feature>
<evidence type="ECO:0000256" key="3">
    <source>
        <dbReference type="ARBA" id="ARBA00022692"/>
    </source>
</evidence>
<feature type="transmembrane region" description="Helical" evidence="8">
    <location>
        <begin position="686"/>
        <end position="706"/>
    </location>
</feature>
<dbReference type="SFLD" id="SFLDG01168">
    <property type="entry name" value="Ferric_reductase_subgroup_(FRE"/>
    <property type="match status" value="1"/>
</dbReference>
<feature type="transmembrane region" description="Helical" evidence="8">
    <location>
        <begin position="451"/>
        <end position="473"/>
    </location>
</feature>
<name>A0AAJ0D9C1_9PEZI</name>
<evidence type="ECO:0000256" key="5">
    <source>
        <dbReference type="ARBA" id="ARBA00023065"/>
    </source>
</evidence>
<evidence type="ECO:0000256" key="4">
    <source>
        <dbReference type="ARBA" id="ARBA00022989"/>
    </source>
</evidence>
<protein>
    <recommendedName>
        <fullName evidence="9">Ferric oxidoreductase domain-containing protein</fullName>
    </recommendedName>
</protein>
<keyword evidence="4 8" id="KW-1133">Transmembrane helix</keyword>
<evidence type="ECO:0000313" key="10">
    <source>
        <dbReference type="EMBL" id="KAK3049410.1"/>
    </source>
</evidence>
<gene>
    <name evidence="10" type="ORF">LTR09_009329</name>
</gene>
<feature type="transmembrane region" description="Helical" evidence="8">
    <location>
        <begin position="417"/>
        <end position="439"/>
    </location>
</feature>
<dbReference type="SUPFAM" id="SSF52343">
    <property type="entry name" value="Ferredoxin reductase-like, C-terminal NADP-linked domain"/>
    <property type="match status" value="1"/>
</dbReference>
<evidence type="ECO:0000256" key="7">
    <source>
        <dbReference type="SAM" id="MobiDB-lite"/>
    </source>
</evidence>
<dbReference type="EMBL" id="JAWDJX010000040">
    <property type="protein sequence ID" value="KAK3049410.1"/>
    <property type="molecule type" value="Genomic_DNA"/>
</dbReference>
<dbReference type="SFLD" id="SFLDS00052">
    <property type="entry name" value="Ferric_Reductase_Domain"/>
    <property type="match status" value="1"/>
</dbReference>
<evidence type="ECO:0000256" key="2">
    <source>
        <dbReference type="ARBA" id="ARBA00022448"/>
    </source>
</evidence>
<dbReference type="Pfam" id="PF01794">
    <property type="entry name" value="Ferric_reduct"/>
    <property type="match status" value="1"/>
</dbReference>
<feature type="transmembrane region" description="Helical" evidence="8">
    <location>
        <begin position="114"/>
        <end position="136"/>
    </location>
</feature>